<reference evidence="2" key="1">
    <citation type="submission" date="2020-05" db="EMBL/GenBank/DDBJ databases">
        <authorList>
            <person name="Chiriac C."/>
            <person name="Salcher M."/>
            <person name="Ghai R."/>
            <person name="Kavagutti S V."/>
        </authorList>
    </citation>
    <scope>NUCLEOTIDE SEQUENCE</scope>
</reference>
<feature type="compositionally biased region" description="Polar residues" evidence="1">
    <location>
        <begin position="126"/>
        <end position="144"/>
    </location>
</feature>
<feature type="region of interest" description="Disordered" evidence="1">
    <location>
        <begin position="229"/>
        <end position="256"/>
    </location>
</feature>
<name>A0A6J7X3Z2_9CAUD</name>
<dbReference type="EMBL" id="LR798348">
    <property type="protein sequence ID" value="CAB5225571.1"/>
    <property type="molecule type" value="Genomic_DNA"/>
</dbReference>
<feature type="compositionally biased region" description="Basic residues" evidence="1">
    <location>
        <begin position="113"/>
        <end position="122"/>
    </location>
</feature>
<evidence type="ECO:0000256" key="1">
    <source>
        <dbReference type="SAM" id="MobiDB-lite"/>
    </source>
</evidence>
<organism evidence="2">
    <name type="scientific">uncultured Caudovirales phage</name>
    <dbReference type="NCBI Taxonomy" id="2100421"/>
    <lineage>
        <taxon>Viruses</taxon>
        <taxon>Duplodnaviria</taxon>
        <taxon>Heunggongvirae</taxon>
        <taxon>Uroviricota</taxon>
        <taxon>Caudoviricetes</taxon>
        <taxon>Peduoviridae</taxon>
        <taxon>Maltschvirus</taxon>
        <taxon>Maltschvirus maltsch</taxon>
    </lineage>
</organism>
<feature type="compositionally biased region" description="Polar residues" evidence="1">
    <location>
        <begin position="237"/>
        <end position="256"/>
    </location>
</feature>
<evidence type="ECO:0008006" key="3">
    <source>
        <dbReference type="Google" id="ProtNLM"/>
    </source>
</evidence>
<sequence>MPYTKLFNSIITSTIWSEDDQTRIVWITMLAIADKNGEVQGSIPGLARIAGVPVESCRNAINKFLSPDIDSRTKDDEGRRIEPIEGGWSLLNHAKYRNMASDADRAEKAAIRQAKHREKVKRNAIVTHSNASVTPESHQNSQADTDTDTESKADRKTKLNKPTTEGFGNFWSAYPKKMAKADAEKAWAKIRPDLQTVLTALSWQSSLEDWKKENGKYIPFPASYLNSKRYEDEKPTAKTSSDNFIKPRQLSQYDIL</sequence>
<feature type="region of interest" description="Disordered" evidence="1">
    <location>
        <begin position="107"/>
        <end position="164"/>
    </location>
</feature>
<protein>
    <recommendedName>
        <fullName evidence="3">Helix-turn-helix domain containing protein</fullName>
    </recommendedName>
</protein>
<evidence type="ECO:0000313" key="2">
    <source>
        <dbReference type="EMBL" id="CAB5225571.1"/>
    </source>
</evidence>
<gene>
    <name evidence="2" type="ORF">UFOVP745_36</name>
</gene>
<proteinExistence type="predicted"/>
<accession>A0A6J7X3Z2</accession>